<dbReference type="InterPro" id="IPR022775">
    <property type="entry name" value="AP_mu_sigma_su"/>
</dbReference>
<accession>A0ABR1EYJ5</accession>
<evidence type="ECO:0000259" key="15">
    <source>
        <dbReference type="Pfam" id="PF01217"/>
    </source>
</evidence>
<dbReference type="InterPro" id="IPR036291">
    <property type="entry name" value="NAD(P)-bd_dom_sf"/>
</dbReference>
<organism evidence="17 18">
    <name type="scientific">Myxozyma melibiosi</name>
    <dbReference type="NCBI Taxonomy" id="54550"/>
    <lineage>
        <taxon>Eukaryota</taxon>
        <taxon>Fungi</taxon>
        <taxon>Dikarya</taxon>
        <taxon>Ascomycota</taxon>
        <taxon>Saccharomycotina</taxon>
        <taxon>Lipomycetes</taxon>
        <taxon>Lipomycetales</taxon>
        <taxon>Lipomycetaceae</taxon>
        <taxon>Myxozyma</taxon>
    </lineage>
</organism>
<dbReference type="CDD" id="cd14831">
    <property type="entry name" value="AP1_sigma"/>
    <property type="match status" value="1"/>
</dbReference>
<keyword evidence="11" id="KW-0333">Golgi apparatus</keyword>
<proteinExistence type="inferred from homology"/>
<dbReference type="CDD" id="cd05230">
    <property type="entry name" value="UGD_SDR_e"/>
    <property type="match status" value="1"/>
</dbReference>
<feature type="domain" description="NAD(P)-binding" evidence="16">
    <location>
        <begin position="295"/>
        <end position="595"/>
    </location>
</feature>
<evidence type="ECO:0000256" key="8">
    <source>
        <dbReference type="ARBA" id="ARBA00022968"/>
    </source>
</evidence>
<evidence type="ECO:0000256" key="13">
    <source>
        <dbReference type="ARBA" id="ARBA00023239"/>
    </source>
</evidence>
<reference evidence="17 18" key="1">
    <citation type="submission" date="2024-03" db="EMBL/GenBank/DDBJ databases">
        <title>Genome-scale model development and genomic sequencing of the oleaginous clade Lipomyces.</title>
        <authorList>
            <consortium name="Lawrence Berkeley National Laboratory"/>
            <person name="Czajka J.J."/>
            <person name="Han Y."/>
            <person name="Kim J."/>
            <person name="Mondo S.J."/>
            <person name="Hofstad B.A."/>
            <person name="Robles A."/>
            <person name="Haridas S."/>
            <person name="Riley R."/>
            <person name="LaButti K."/>
            <person name="Pangilinan J."/>
            <person name="Andreopoulos W."/>
            <person name="Lipzen A."/>
            <person name="Yan J."/>
            <person name="Wang M."/>
            <person name="Ng V."/>
            <person name="Grigoriev I.V."/>
            <person name="Spatafora J.W."/>
            <person name="Magnuson J.K."/>
            <person name="Baker S.E."/>
            <person name="Pomraning K.R."/>
        </authorList>
    </citation>
    <scope>NUCLEOTIDE SEQUENCE [LARGE SCALE GENOMIC DNA]</scope>
    <source>
        <strain evidence="17 18">Phaff 52-87</strain>
    </source>
</reference>
<keyword evidence="10" id="KW-0520">NAD</keyword>
<comment type="caution">
    <text evidence="17">The sequence shown here is derived from an EMBL/GenBank/DDBJ whole genome shotgun (WGS) entry which is preliminary data.</text>
</comment>
<keyword evidence="12" id="KW-0472">Membrane</keyword>
<protein>
    <recommendedName>
        <fullName evidence="5">UDP-glucuronate decarboxylase</fullName>
        <ecNumber evidence="5">4.1.1.35</ecNumber>
    </recommendedName>
</protein>
<evidence type="ECO:0000256" key="3">
    <source>
        <dbReference type="ARBA" id="ARBA00005100"/>
    </source>
</evidence>
<keyword evidence="9" id="KW-1133">Transmembrane helix</keyword>
<evidence type="ECO:0000256" key="9">
    <source>
        <dbReference type="ARBA" id="ARBA00022989"/>
    </source>
</evidence>
<sequence>MAVQYIILLSRQGKVRLAKWFLTLSLKEKSKIVKDVSTLVLGRRTKMCSFLEYKDSKVVYRRYASLFFIAGIESTDNELITLEIVHRYVEQMDRYYGNVCELDIIFNFQKAYYILDELLIAGELQESSKRDVLRRISQQDSLEEAEGDEEKFSRLMPYIGQLPGMSGDGSSSLGSGSGAGGMSSSGGPGGSFASARGRSGANPKSQATSPTSAVDTVRASLLSRYSSATSLPGLASFSSVDDNPLLTTLRSLYLSPHTALAHTVQREDGTITYTPGANAYPPVRLLNPIEKQRILVTGGAGFVGSHLVDRLMLMGHNVICLDNFFTGSKSNVAHWIGHPNFELIRHDVVDPILVEVDQIYHLACPASPVHYQSNPVKTLKTGFFGTYNMLGLAKRVKARFLLSSTSEIYGDPEEHPQKESYWGHVNCTGPRACYDEGKRVAETLAYSYQRQEGVDVRVARIFNTFGPRMNWNDGRVVSNFILQALKSEDLTVYGDGKSTRSFQYVHDLVDGLMKLMNSNCDEPVNIGTQEEFTIDQFAQMVIDLVAEETGFCGSQVVHMAALEDDPQKRKPDTTRAKERLDWEPQWKVIDGLRETVKYFKTTQVGSEI</sequence>
<evidence type="ECO:0000256" key="5">
    <source>
        <dbReference type="ARBA" id="ARBA00012290"/>
    </source>
</evidence>
<evidence type="ECO:0000256" key="4">
    <source>
        <dbReference type="ARBA" id="ARBA00007505"/>
    </source>
</evidence>
<dbReference type="EMBL" id="JBBJBU010000016">
    <property type="protein sequence ID" value="KAK7202665.1"/>
    <property type="molecule type" value="Genomic_DNA"/>
</dbReference>
<evidence type="ECO:0000256" key="10">
    <source>
        <dbReference type="ARBA" id="ARBA00023027"/>
    </source>
</evidence>
<evidence type="ECO:0000256" key="2">
    <source>
        <dbReference type="ARBA" id="ARBA00004447"/>
    </source>
</evidence>
<evidence type="ECO:0000313" key="18">
    <source>
        <dbReference type="Proteomes" id="UP001498771"/>
    </source>
</evidence>
<dbReference type="SUPFAM" id="SSF64356">
    <property type="entry name" value="SNARE-like"/>
    <property type="match status" value="1"/>
</dbReference>
<evidence type="ECO:0000259" key="16">
    <source>
        <dbReference type="Pfam" id="PF16363"/>
    </source>
</evidence>
<keyword evidence="7" id="KW-0210">Decarboxylase</keyword>
<dbReference type="Pfam" id="PF01217">
    <property type="entry name" value="Clat_adaptor_s"/>
    <property type="match status" value="1"/>
</dbReference>
<comment type="pathway">
    <text evidence="3">Nucleotide-sugar biosynthesis; UDP-alpha-D-xylose biosynthesis; UDP-alpha-D-xylose from UDP-alpha-D-glucuronate: step 1/1.</text>
</comment>
<evidence type="ECO:0000313" key="17">
    <source>
        <dbReference type="EMBL" id="KAK7202665.1"/>
    </source>
</evidence>
<dbReference type="InterPro" id="IPR044733">
    <property type="entry name" value="AP1_sigma"/>
</dbReference>
<keyword evidence="6" id="KW-0812">Transmembrane</keyword>
<dbReference type="RefSeq" id="XP_064765698.1">
    <property type="nucleotide sequence ID" value="XM_064914579.1"/>
</dbReference>
<dbReference type="InterPro" id="IPR044516">
    <property type="entry name" value="UXS-like"/>
</dbReference>
<feature type="compositionally biased region" description="Polar residues" evidence="14">
    <location>
        <begin position="202"/>
        <end position="213"/>
    </location>
</feature>
<keyword evidence="13" id="KW-0456">Lyase</keyword>
<comment type="cofactor">
    <cofactor evidence="1">
        <name>NAD(+)</name>
        <dbReference type="ChEBI" id="CHEBI:57540"/>
    </cofactor>
</comment>
<dbReference type="GeneID" id="90040091"/>
<dbReference type="PANTHER" id="PTHR43078">
    <property type="entry name" value="UDP-GLUCURONIC ACID DECARBOXYLASE-RELATED"/>
    <property type="match status" value="1"/>
</dbReference>
<name>A0ABR1EYJ5_9ASCO</name>
<feature type="region of interest" description="Disordered" evidence="14">
    <location>
        <begin position="166"/>
        <end position="213"/>
    </location>
</feature>
<dbReference type="Proteomes" id="UP001498771">
    <property type="component" value="Unassembled WGS sequence"/>
</dbReference>
<dbReference type="PANTHER" id="PTHR43078:SF6">
    <property type="entry name" value="UDP-GLUCURONIC ACID DECARBOXYLASE 1"/>
    <property type="match status" value="1"/>
</dbReference>
<feature type="domain" description="AP complex mu/sigma subunit" evidence="15">
    <location>
        <begin position="3"/>
        <end position="142"/>
    </location>
</feature>
<evidence type="ECO:0000256" key="12">
    <source>
        <dbReference type="ARBA" id="ARBA00023136"/>
    </source>
</evidence>
<dbReference type="Gene3D" id="3.30.450.60">
    <property type="match status" value="1"/>
</dbReference>
<evidence type="ECO:0000256" key="1">
    <source>
        <dbReference type="ARBA" id="ARBA00001911"/>
    </source>
</evidence>
<dbReference type="Gene3D" id="3.40.50.720">
    <property type="entry name" value="NAD(P)-binding Rossmann-like Domain"/>
    <property type="match status" value="2"/>
</dbReference>
<evidence type="ECO:0000256" key="14">
    <source>
        <dbReference type="SAM" id="MobiDB-lite"/>
    </source>
</evidence>
<gene>
    <name evidence="17" type="ORF">BZA70DRAFT_297863</name>
</gene>
<comment type="similarity">
    <text evidence="4">Belongs to the NAD(P)-dependent epimerase/dehydratase family. UDP-glucuronic acid decarboxylase subfamily.</text>
</comment>
<evidence type="ECO:0000256" key="11">
    <source>
        <dbReference type="ARBA" id="ARBA00023034"/>
    </source>
</evidence>
<keyword evidence="18" id="KW-1185">Reference proteome</keyword>
<feature type="compositionally biased region" description="Gly residues" evidence="14">
    <location>
        <begin position="175"/>
        <end position="190"/>
    </location>
</feature>
<comment type="subcellular location">
    <subcellularLocation>
        <location evidence="2">Golgi apparatus</location>
        <location evidence="2">Golgi stack membrane</location>
        <topology evidence="2">Single-pass type II membrane protein</topology>
    </subcellularLocation>
</comment>
<dbReference type="InterPro" id="IPR016040">
    <property type="entry name" value="NAD(P)-bd_dom"/>
</dbReference>
<dbReference type="InterPro" id="IPR011012">
    <property type="entry name" value="Longin-like_dom_sf"/>
</dbReference>
<evidence type="ECO:0000256" key="7">
    <source>
        <dbReference type="ARBA" id="ARBA00022793"/>
    </source>
</evidence>
<dbReference type="EC" id="4.1.1.35" evidence="5"/>
<feature type="compositionally biased region" description="Low complexity" evidence="14">
    <location>
        <begin position="191"/>
        <end position="201"/>
    </location>
</feature>
<evidence type="ECO:0000256" key="6">
    <source>
        <dbReference type="ARBA" id="ARBA00022692"/>
    </source>
</evidence>
<dbReference type="Pfam" id="PF16363">
    <property type="entry name" value="GDP_Man_Dehyd"/>
    <property type="match status" value="1"/>
</dbReference>
<dbReference type="SUPFAM" id="SSF51735">
    <property type="entry name" value="NAD(P)-binding Rossmann-fold domains"/>
    <property type="match status" value="1"/>
</dbReference>
<keyword evidence="8" id="KW-0735">Signal-anchor</keyword>